<evidence type="ECO:0000313" key="5">
    <source>
        <dbReference type="Proteomes" id="UP000030184"/>
    </source>
</evidence>
<evidence type="ECO:0000313" key="4">
    <source>
        <dbReference type="Proteomes" id="UP000029646"/>
    </source>
</evidence>
<dbReference type="PROSITE" id="PS51257">
    <property type="entry name" value="PROKAR_LIPOPROTEIN"/>
    <property type="match status" value="1"/>
</dbReference>
<comment type="caution">
    <text evidence="2">The sequence shown here is derived from an EMBL/GenBank/DDBJ whole genome shotgun (WGS) entry which is preliminary data.</text>
</comment>
<dbReference type="EMBL" id="BBNS01000003">
    <property type="protein sequence ID" value="GAL69934.1"/>
    <property type="molecule type" value="Genomic_DNA"/>
</dbReference>
<dbReference type="EMBL" id="BBNR01000005">
    <property type="protein sequence ID" value="GAL66674.1"/>
    <property type="molecule type" value="Genomic_DNA"/>
</dbReference>
<dbReference type="eggNOG" id="ENOG502ZARM">
    <property type="taxonomic scope" value="Bacteria"/>
</dbReference>
<dbReference type="STRING" id="504487.JCM19538_1004"/>
<evidence type="ECO:0000313" key="1">
    <source>
        <dbReference type="EMBL" id="GAL66674.1"/>
    </source>
</evidence>
<sequence length="374" mass="40665">MKKLIFSLLAVSLLIQSCSDDDNDTTSQNLTIPDEFVSPNFDSNVVAENTVINELAAMTTDVNNAEANAQASTVAPISYPATLQSVTLNSYKNLVESWLVELVKSANSPDGFQNPGFGNTPDENQEGGLLGTRLLDEYGLELEQMVEKGSFGAALYNHAVTVVNGIKNGTDGFIDSGAIDRLVEIHGADITFNPSETTAAATYSRRRSNLTAETGFFFDIKTNLITAKAAMEAGEAFNDQRNQALDAFLMNWEKSNFATVIYYCNATKVQLTNAFALPDGDEKNNALGNALHAYAEGVGFTHGFKGLNNKLITDAQIDSILDLLLAPEGQNPESYRFLNEVSILSNLDVIIEDLKDIYGFTNEEVTSFYVNNNP</sequence>
<dbReference type="AlphaFoldDB" id="A0A090W398"/>
<accession>A0A090W398</accession>
<protein>
    <submittedName>
        <fullName evidence="2">Uncharacterized protein</fullName>
    </submittedName>
</protein>
<dbReference type="Proteomes" id="UP000029646">
    <property type="component" value="Unassembled WGS sequence"/>
</dbReference>
<dbReference type="RefSeq" id="WP_042242657.1">
    <property type="nucleotide sequence ID" value="NZ_BBNR01000005.1"/>
</dbReference>
<evidence type="ECO:0000313" key="2">
    <source>
        <dbReference type="EMBL" id="GAL69934.1"/>
    </source>
</evidence>
<name>A0A090W398_9FLAO</name>
<dbReference type="Proteomes" id="UP000030184">
    <property type="component" value="Unassembled WGS sequence"/>
</dbReference>
<dbReference type="EMBL" id="BBNY01000090">
    <property type="protein sequence ID" value="GAL90946.1"/>
    <property type="molecule type" value="Genomic_DNA"/>
</dbReference>
<dbReference type="Proteomes" id="UP000029641">
    <property type="component" value="Unassembled WGS sequence"/>
</dbReference>
<gene>
    <name evidence="1" type="ORF">JCM19301_3152</name>
    <name evidence="2" type="ORF">JCM19302_829</name>
    <name evidence="3" type="ORF">JCM19538_1004</name>
</gene>
<evidence type="ECO:0000313" key="3">
    <source>
        <dbReference type="EMBL" id="GAL90946.1"/>
    </source>
</evidence>
<reference evidence="5" key="1">
    <citation type="journal article" date="2014" name="Genome Announc.">
        <title>Draft Genome Sequence of Marine Flavobacterium Jejuia pallidilutea Strain 11shimoA1 and Pigmentation Mutants.</title>
        <authorList>
            <person name="Takatani N."/>
            <person name="Nakanishi M."/>
            <person name="Meirelles P."/>
            <person name="Mino S."/>
            <person name="Suda W."/>
            <person name="Oshima K."/>
            <person name="Hattori M."/>
            <person name="Ohkuma M."/>
            <person name="Hosokawa M."/>
            <person name="Miyashita K."/>
            <person name="Thompson F.L."/>
            <person name="Niwa A."/>
            <person name="Sawabe T."/>
            <person name="Sawabe T."/>
        </authorList>
    </citation>
    <scope>NUCLEOTIDE SEQUENCE [LARGE SCALE GENOMIC DNA]</scope>
    <source>
        <strain evidence="5">JCM 19538</strain>
    </source>
</reference>
<organism evidence="2 4">
    <name type="scientific">Jejuia pallidilutea</name>
    <dbReference type="NCBI Taxonomy" id="504487"/>
    <lineage>
        <taxon>Bacteria</taxon>
        <taxon>Pseudomonadati</taxon>
        <taxon>Bacteroidota</taxon>
        <taxon>Flavobacteriia</taxon>
        <taxon>Flavobacteriales</taxon>
        <taxon>Flavobacteriaceae</taxon>
        <taxon>Jejuia</taxon>
    </lineage>
</organism>
<proteinExistence type="predicted"/>
<keyword evidence="5" id="KW-1185">Reference proteome</keyword>
<dbReference type="OrthoDB" id="5498726at2"/>